<dbReference type="GO" id="GO:0043819">
    <property type="term" value="F:precorrin-6A synthase (deacetylating) activity"/>
    <property type="evidence" value="ECO:0007669"/>
    <property type="project" value="UniProtKB-EC"/>
</dbReference>
<evidence type="ECO:0000259" key="7">
    <source>
        <dbReference type="Pfam" id="PF00590"/>
    </source>
</evidence>
<evidence type="ECO:0000313" key="8">
    <source>
        <dbReference type="EMBL" id="PTX51913.1"/>
    </source>
</evidence>
<dbReference type="OrthoDB" id="9787471at2"/>
<comment type="catalytic activity">
    <reaction evidence="6">
        <text>precorrin-5 + S-adenosyl-L-methionine + H2O = precorrin-6A + acetate + S-adenosyl-L-homocysteine + 2 H(+)</text>
        <dbReference type="Rhea" id="RHEA:18261"/>
        <dbReference type="ChEBI" id="CHEBI:15377"/>
        <dbReference type="ChEBI" id="CHEBI:15378"/>
        <dbReference type="ChEBI" id="CHEBI:30089"/>
        <dbReference type="ChEBI" id="CHEBI:57856"/>
        <dbReference type="ChEBI" id="CHEBI:59789"/>
        <dbReference type="ChEBI" id="CHEBI:77871"/>
        <dbReference type="ChEBI" id="CHEBI:77872"/>
        <dbReference type="EC" id="2.1.1.152"/>
    </reaction>
</comment>
<evidence type="ECO:0000256" key="1">
    <source>
        <dbReference type="ARBA" id="ARBA00004953"/>
    </source>
</evidence>
<sequence>MTLHLSLVGIGSGNPDHLTRQAIRALNRADLILLPRKGSAKADLADLRREILAEVLENPATRIAEFDYPTRDAATADYRQRVEDWHDAIAARWVDSIAAHPGATRVALLVWGDPSLYDSTLRIATRLNPRPDIEVIPGITSIQALTAAHAIPLNEIDGPVTITTGRQLRETGFPAGVDTCVVMLDGECSFQSLPPEGIQIWWAGYAGMHIQITDSGPLADAGQRIIAARAEARAAHGWIMDIYLLRRRGQAQISS</sequence>
<dbReference type="GO" id="GO:0009236">
    <property type="term" value="P:cobalamin biosynthetic process"/>
    <property type="evidence" value="ECO:0007669"/>
    <property type="project" value="UniProtKB-KW"/>
</dbReference>
<dbReference type="GO" id="GO:0032259">
    <property type="term" value="P:methylation"/>
    <property type="evidence" value="ECO:0007669"/>
    <property type="project" value="UniProtKB-KW"/>
</dbReference>
<evidence type="ECO:0000256" key="6">
    <source>
        <dbReference type="PIRNR" id="PIRNR036525"/>
    </source>
</evidence>
<keyword evidence="9" id="KW-1185">Reference proteome</keyword>
<dbReference type="InterPro" id="IPR014776">
    <property type="entry name" value="4pyrrole_Mease_sub2"/>
</dbReference>
<comment type="pathway">
    <text evidence="1">Cofactor biosynthesis; adenosylcobalamin biosynthesis.</text>
</comment>
<dbReference type="RefSeq" id="WP_108128334.1">
    <property type="nucleotide sequence ID" value="NZ_QBKP01000003.1"/>
</dbReference>
<dbReference type="SUPFAM" id="SSF53790">
    <property type="entry name" value="Tetrapyrrole methylase"/>
    <property type="match status" value="1"/>
</dbReference>
<dbReference type="Proteomes" id="UP000244224">
    <property type="component" value="Unassembled WGS sequence"/>
</dbReference>
<reference evidence="8 9" key="1">
    <citation type="submission" date="2018-04" db="EMBL/GenBank/DDBJ databases">
        <title>Genomic Encyclopedia of Archaeal and Bacterial Type Strains, Phase II (KMG-II): from individual species to whole genera.</title>
        <authorList>
            <person name="Goeker M."/>
        </authorList>
    </citation>
    <scope>NUCLEOTIDE SEQUENCE [LARGE SCALE GENOMIC DNA]</scope>
    <source>
        <strain evidence="8 9">DSM 21823</strain>
    </source>
</reference>
<dbReference type="PANTHER" id="PTHR43467:SF1">
    <property type="entry name" value="PRECORRIN-6A SYNTHASE [DEACETYLATING]"/>
    <property type="match status" value="1"/>
</dbReference>
<name>A0A2T6B785_9RHOB</name>
<organism evidence="8 9">
    <name type="scientific">Gemmobacter caeni</name>
    <dbReference type="NCBI Taxonomy" id="589035"/>
    <lineage>
        <taxon>Bacteria</taxon>
        <taxon>Pseudomonadati</taxon>
        <taxon>Pseudomonadota</taxon>
        <taxon>Alphaproteobacteria</taxon>
        <taxon>Rhodobacterales</taxon>
        <taxon>Paracoccaceae</taxon>
        <taxon>Gemmobacter</taxon>
    </lineage>
</organism>
<keyword evidence="2" id="KW-0169">Cobalamin biosynthesis</keyword>
<evidence type="ECO:0000313" key="9">
    <source>
        <dbReference type="Proteomes" id="UP000244224"/>
    </source>
</evidence>
<evidence type="ECO:0000256" key="3">
    <source>
        <dbReference type="ARBA" id="ARBA00022603"/>
    </source>
</evidence>
<keyword evidence="3 6" id="KW-0489">Methyltransferase</keyword>
<dbReference type="Pfam" id="PF00590">
    <property type="entry name" value="TP_methylase"/>
    <property type="match status" value="1"/>
</dbReference>
<dbReference type="InterPro" id="IPR000878">
    <property type="entry name" value="4pyrrol_Mease"/>
</dbReference>
<dbReference type="EMBL" id="QBKP01000003">
    <property type="protein sequence ID" value="PTX51913.1"/>
    <property type="molecule type" value="Genomic_DNA"/>
</dbReference>
<dbReference type="Gene3D" id="3.40.1010.10">
    <property type="entry name" value="Cobalt-precorrin-4 Transmethylase, Domain 1"/>
    <property type="match status" value="1"/>
</dbReference>
<dbReference type="EC" id="2.1.1.152" evidence="6"/>
<gene>
    <name evidence="8" type="ORF">C8N34_103419</name>
</gene>
<dbReference type="AlphaFoldDB" id="A0A2T6B785"/>
<dbReference type="PANTHER" id="PTHR43467">
    <property type="entry name" value="COBALT-PRECORRIN-2 C(20)-METHYLTRANSFERASE"/>
    <property type="match status" value="1"/>
</dbReference>
<proteinExistence type="predicted"/>
<dbReference type="Gene3D" id="3.30.950.10">
    <property type="entry name" value="Methyltransferase, Cobalt-precorrin-4 Transmethylase, Domain 2"/>
    <property type="match status" value="1"/>
</dbReference>
<comment type="function">
    <text evidence="6">Catalyzes the methylation of C-1 in precorrin-5 and the subsequent extrusion of acetic acid from the resulting intermediate to form cobalt-precorrin-6A.</text>
</comment>
<evidence type="ECO:0000256" key="5">
    <source>
        <dbReference type="ARBA" id="ARBA00022691"/>
    </source>
</evidence>
<dbReference type="InterPro" id="IPR012797">
    <property type="entry name" value="CobF"/>
</dbReference>
<dbReference type="InterPro" id="IPR014777">
    <property type="entry name" value="4pyrrole_Mease_sub1"/>
</dbReference>
<feature type="domain" description="Tetrapyrrole methylase" evidence="7">
    <location>
        <begin position="5"/>
        <end position="187"/>
    </location>
</feature>
<keyword evidence="5 6" id="KW-0949">S-adenosyl-L-methionine</keyword>
<evidence type="ECO:0000256" key="4">
    <source>
        <dbReference type="ARBA" id="ARBA00022679"/>
    </source>
</evidence>
<dbReference type="InterPro" id="IPR035996">
    <property type="entry name" value="4pyrrol_Methylase_sf"/>
</dbReference>
<dbReference type="NCBIfam" id="TIGR02434">
    <property type="entry name" value="CobF"/>
    <property type="match status" value="1"/>
</dbReference>
<evidence type="ECO:0000256" key="2">
    <source>
        <dbReference type="ARBA" id="ARBA00022573"/>
    </source>
</evidence>
<dbReference type="CDD" id="cd11643">
    <property type="entry name" value="Precorrin-6A-synthase"/>
    <property type="match status" value="1"/>
</dbReference>
<keyword evidence="4 6" id="KW-0808">Transferase</keyword>
<protein>
    <recommendedName>
        <fullName evidence="6">Precorrin-6A synthase [deacetylating]</fullName>
        <ecNumber evidence="6">2.1.1.152</ecNumber>
    </recommendedName>
</protein>
<accession>A0A2T6B785</accession>
<dbReference type="PIRSF" id="PIRSF036525">
    <property type="entry name" value="CobF"/>
    <property type="match status" value="1"/>
</dbReference>
<comment type="caution">
    <text evidence="8">The sequence shown here is derived from an EMBL/GenBank/DDBJ whole genome shotgun (WGS) entry which is preliminary data.</text>
</comment>